<dbReference type="Pfam" id="PF25989">
    <property type="entry name" value="YknX_C"/>
    <property type="match status" value="1"/>
</dbReference>
<comment type="similarity">
    <text evidence="1">Belongs to the membrane fusion protein (MFP) (TC 8.A.1) family.</text>
</comment>
<evidence type="ECO:0000313" key="6">
    <source>
        <dbReference type="EMBL" id="MFD2933829.1"/>
    </source>
</evidence>
<evidence type="ECO:0000259" key="5">
    <source>
        <dbReference type="Pfam" id="PF25989"/>
    </source>
</evidence>
<dbReference type="Proteomes" id="UP001597512">
    <property type="component" value="Unassembled WGS sequence"/>
</dbReference>
<feature type="domain" description="CzcB-like barrel-sandwich hybrid" evidence="4">
    <location>
        <begin position="71"/>
        <end position="202"/>
    </location>
</feature>
<feature type="signal peptide" evidence="2">
    <location>
        <begin position="1"/>
        <end position="22"/>
    </location>
</feature>
<dbReference type="InterPro" id="IPR058637">
    <property type="entry name" value="YknX-like_C"/>
</dbReference>
<dbReference type="Gene3D" id="2.40.50.100">
    <property type="match status" value="1"/>
</dbReference>
<evidence type="ECO:0000256" key="1">
    <source>
        <dbReference type="ARBA" id="ARBA00009477"/>
    </source>
</evidence>
<organism evidence="6 7">
    <name type="scientific">Spirosoma flavum</name>
    <dbReference type="NCBI Taxonomy" id="2048557"/>
    <lineage>
        <taxon>Bacteria</taxon>
        <taxon>Pseudomonadati</taxon>
        <taxon>Bacteroidota</taxon>
        <taxon>Cytophagia</taxon>
        <taxon>Cytophagales</taxon>
        <taxon>Cytophagaceae</taxon>
        <taxon>Spirosoma</taxon>
    </lineage>
</organism>
<dbReference type="Gene3D" id="2.40.30.170">
    <property type="match status" value="1"/>
</dbReference>
<feature type="domain" description="YknX-like C-terminal permuted SH3-like" evidence="5">
    <location>
        <begin position="300"/>
        <end position="365"/>
    </location>
</feature>
<accession>A0ABW6AIG4</accession>
<comment type="caution">
    <text evidence="6">The sequence shown here is derived from an EMBL/GenBank/DDBJ whole genome shotgun (WGS) entry which is preliminary data.</text>
</comment>
<dbReference type="NCBIfam" id="TIGR01730">
    <property type="entry name" value="RND_mfp"/>
    <property type="match status" value="1"/>
</dbReference>
<feature type="chain" id="PRO_5045969614" evidence="2">
    <location>
        <begin position="23"/>
        <end position="382"/>
    </location>
</feature>
<dbReference type="Pfam" id="PF25954">
    <property type="entry name" value="Beta-barrel_RND_2"/>
    <property type="match status" value="1"/>
</dbReference>
<dbReference type="EMBL" id="JBHUOM010000002">
    <property type="protein sequence ID" value="MFD2933829.1"/>
    <property type="molecule type" value="Genomic_DNA"/>
</dbReference>
<keyword evidence="2" id="KW-0732">Signal</keyword>
<feature type="domain" description="CusB-like beta-barrel" evidence="3">
    <location>
        <begin position="220"/>
        <end position="291"/>
    </location>
</feature>
<protein>
    <submittedName>
        <fullName evidence="6">Efflux RND transporter periplasmic adaptor subunit</fullName>
    </submittedName>
</protein>
<dbReference type="InterPro" id="IPR006143">
    <property type="entry name" value="RND_pump_MFP"/>
</dbReference>
<dbReference type="Gene3D" id="1.10.287.470">
    <property type="entry name" value="Helix hairpin bin"/>
    <property type="match status" value="1"/>
</dbReference>
<dbReference type="PANTHER" id="PTHR30469:SF37">
    <property type="entry name" value="RAGD PROTEIN"/>
    <property type="match status" value="1"/>
</dbReference>
<proteinExistence type="inferred from homology"/>
<reference evidence="7" key="1">
    <citation type="journal article" date="2019" name="Int. J. Syst. Evol. Microbiol.">
        <title>The Global Catalogue of Microorganisms (GCM) 10K type strain sequencing project: providing services to taxonomists for standard genome sequencing and annotation.</title>
        <authorList>
            <consortium name="The Broad Institute Genomics Platform"/>
            <consortium name="The Broad Institute Genome Sequencing Center for Infectious Disease"/>
            <person name="Wu L."/>
            <person name="Ma J."/>
        </authorList>
    </citation>
    <scope>NUCLEOTIDE SEQUENCE [LARGE SCALE GENOMIC DNA]</scope>
    <source>
        <strain evidence="7">KCTC 52490</strain>
    </source>
</reference>
<dbReference type="InterPro" id="IPR058647">
    <property type="entry name" value="BSH_CzcB-like"/>
</dbReference>
<gene>
    <name evidence="6" type="ORF">ACFS25_08560</name>
</gene>
<evidence type="ECO:0000259" key="4">
    <source>
        <dbReference type="Pfam" id="PF25973"/>
    </source>
</evidence>
<sequence>MKNLLYYSVLLLVMALLLPACSSDENTKKMTGEQAEAVSQAAYQTVLVSVESVAKQLALPGEFIPYYDVALYAKVNGFIKSMPVDVGAKVNRGQVLATMEAPELESDLSRTLSDLTAAKGRLNISKSNYRRLVQASKTAGAVAPQELDQSQAVVMGDSANLTSQQQRVAAARQMKQYLMLTAPFDGVVTERILSPGALVGPTQKDAQPMLKLKEIGRLRLQVTVPEVYAGQIRQDAPVTYSVNAFPGKVFTGKINRISYNVERSVRAELIEIEVKNPGLQLMPGMYATVGFPVQRQSKSLYVPKSAVVVSMEGSYVITVVKGKTHWVTVQTGNETAGQTEVIGNLKPTDQVLVKGSDDIRDNVAIKTIRATSTVGTREVSAR</sequence>
<dbReference type="PANTHER" id="PTHR30469">
    <property type="entry name" value="MULTIDRUG RESISTANCE PROTEIN MDTA"/>
    <property type="match status" value="1"/>
</dbReference>
<dbReference type="Gene3D" id="2.40.420.20">
    <property type="match status" value="1"/>
</dbReference>
<evidence type="ECO:0000313" key="7">
    <source>
        <dbReference type="Proteomes" id="UP001597512"/>
    </source>
</evidence>
<evidence type="ECO:0000256" key="2">
    <source>
        <dbReference type="SAM" id="SignalP"/>
    </source>
</evidence>
<dbReference type="RefSeq" id="WP_381498664.1">
    <property type="nucleotide sequence ID" value="NZ_JBHUOM010000002.1"/>
</dbReference>
<keyword evidence="7" id="KW-1185">Reference proteome</keyword>
<name>A0ABW6AIG4_9BACT</name>
<dbReference type="InterPro" id="IPR058792">
    <property type="entry name" value="Beta-barrel_RND_2"/>
</dbReference>
<dbReference type="Pfam" id="PF25973">
    <property type="entry name" value="BSH_CzcB"/>
    <property type="match status" value="1"/>
</dbReference>
<evidence type="ECO:0000259" key="3">
    <source>
        <dbReference type="Pfam" id="PF25954"/>
    </source>
</evidence>
<dbReference type="SUPFAM" id="SSF111369">
    <property type="entry name" value="HlyD-like secretion proteins"/>
    <property type="match status" value="1"/>
</dbReference>